<dbReference type="Gene3D" id="3.30.565.10">
    <property type="entry name" value="Histidine kinase-like ATPase, C-terminal domain"/>
    <property type="match status" value="1"/>
</dbReference>
<feature type="coiled-coil region" evidence="6">
    <location>
        <begin position="6"/>
        <end position="89"/>
    </location>
</feature>
<dbReference type="SMART" id="SM00388">
    <property type="entry name" value="HisKA"/>
    <property type="match status" value="1"/>
</dbReference>
<evidence type="ECO:0000256" key="3">
    <source>
        <dbReference type="ARBA" id="ARBA00022553"/>
    </source>
</evidence>
<dbReference type="InterPro" id="IPR005467">
    <property type="entry name" value="His_kinase_dom"/>
</dbReference>
<evidence type="ECO:0000256" key="5">
    <source>
        <dbReference type="ARBA" id="ARBA00023012"/>
    </source>
</evidence>
<organism evidence="8 9">
    <name type="scientific">Aetokthonos hydrillicola Thurmond2011</name>
    <dbReference type="NCBI Taxonomy" id="2712845"/>
    <lineage>
        <taxon>Bacteria</taxon>
        <taxon>Bacillati</taxon>
        <taxon>Cyanobacteriota</taxon>
        <taxon>Cyanophyceae</taxon>
        <taxon>Nostocales</taxon>
        <taxon>Hapalosiphonaceae</taxon>
        <taxon>Aetokthonos</taxon>
    </lineage>
</organism>
<gene>
    <name evidence="8" type="ORF">G7B40_012450</name>
</gene>
<dbReference type="InterPro" id="IPR004358">
    <property type="entry name" value="Sig_transdc_His_kin-like_C"/>
</dbReference>
<keyword evidence="4 8" id="KW-0418">Kinase</keyword>
<dbReference type="InterPro" id="IPR003661">
    <property type="entry name" value="HisK_dim/P_dom"/>
</dbReference>
<keyword evidence="3" id="KW-0597">Phosphoprotein</keyword>
<dbReference type="PROSITE" id="PS50109">
    <property type="entry name" value="HIS_KIN"/>
    <property type="match status" value="1"/>
</dbReference>
<dbReference type="SUPFAM" id="SSF47384">
    <property type="entry name" value="Homodimeric domain of signal transducing histidine kinase"/>
    <property type="match status" value="1"/>
</dbReference>
<dbReference type="CDD" id="cd00082">
    <property type="entry name" value="HisKA"/>
    <property type="match status" value="1"/>
</dbReference>
<dbReference type="InterPro" id="IPR036890">
    <property type="entry name" value="HATPase_C_sf"/>
</dbReference>
<keyword evidence="4 8" id="KW-0808">Transferase</keyword>
<accession>A0AAP5I5F5</accession>
<dbReference type="SMART" id="SM00387">
    <property type="entry name" value="HATPase_c"/>
    <property type="match status" value="1"/>
</dbReference>
<evidence type="ECO:0000256" key="1">
    <source>
        <dbReference type="ARBA" id="ARBA00000085"/>
    </source>
</evidence>
<keyword evidence="9" id="KW-1185">Reference proteome</keyword>
<evidence type="ECO:0000313" key="9">
    <source>
        <dbReference type="Proteomes" id="UP000667802"/>
    </source>
</evidence>
<sequence length="355" mass="40094">MDNLSVKELQQRIKDLEKQNRLLRKKLERSEANRVALENTYEIQSKLVNQVIQGLEKSQAEAQTRSQELEEAFNNLQMMQAKLVESEKMSALGMLVAGIAHEINNPMSFIAANISYAYTYVQKLIDLLNLYQEVYPQPDSKVTDLVKDIELEFLVQDLFKLLNSMQIGSDRICKIVLGLRTFSRLDEAEYKAADLHEGLDSTLMLLQHRLKSAGAHPSITVVKHYGQLPQILCFAGQMNQVFMNILANAIDAIEELYTKRTRHETQRNSGCITISTSIVDSHWAEIVIADNGLGMSEEVRHKIFNPFFTTKPVGKGTGMGLSISYQIIVDKHGGKLDCFSKMGEGTKFIIQIPLQ</sequence>
<name>A0AAP5I5F5_9CYAN</name>
<dbReference type="PANTHER" id="PTHR43065">
    <property type="entry name" value="SENSOR HISTIDINE KINASE"/>
    <property type="match status" value="1"/>
</dbReference>
<dbReference type="EC" id="2.7.13.3" evidence="2"/>
<dbReference type="AlphaFoldDB" id="A0AAP5I5F5"/>
<evidence type="ECO:0000259" key="7">
    <source>
        <dbReference type="PROSITE" id="PS50109"/>
    </source>
</evidence>
<feature type="domain" description="Histidine kinase" evidence="7">
    <location>
        <begin position="98"/>
        <end position="355"/>
    </location>
</feature>
<evidence type="ECO:0000256" key="6">
    <source>
        <dbReference type="SAM" id="Coils"/>
    </source>
</evidence>
<protein>
    <recommendedName>
        <fullName evidence="2">histidine kinase</fullName>
        <ecNumber evidence="2">2.7.13.3</ecNumber>
    </recommendedName>
</protein>
<keyword evidence="6" id="KW-0175">Coiled coil</keyword>
<dbReference type="InterPro" id="IPR036097">
    <property type="entry name" value="HisK_dim/P_sf"/>
</dbReference>
<dbReference type="GO" id="GO:0000155">
    <property type="term" value="F:phosphorelay sensor kinase activity"/>
    <property type="evidence" value="ECO:0007669"/>
    <property type="project" value="InterPro"/>
</dbReference>
<proteinExistence type="predicted"/>
<dbReference type="RefSeq" id="WP_208343746.1">
    <property type="nucleotide sequence ID" value="NZ_CAWQFN010000370.1"/>
</dbReference>
<dbReference type="Gene3D" id="1.10.287.130">
    <property type="match status" value="1"/>
</dbReference>
<dbReference type="PRINTS" id="PR00344">
    <property type="entry name" value="BCTRLSENSOR"/>
</dbReference>
<keyword evidence="5" id="KW-0902">Two-component regulatory system</keyword>
<evidence type="ECO:0000256" key="2">
    <source>
        <dbReference type="ARBA" id="ARBA00012438"/>
    </source>
</evidence>
<dbReference type="Proteomes" id="UP000667802">
    <property type="component" value="Unassembled WGS sequence"/>
</dbReference>
<dbReference type="Pfam" id="PF02518">
    <property type="entry name" value="HATPase_c"/>
    <property type="match status" value="1"/>
</dbReference>
<comment type="catalytic activity">
    <reaction evidence="1">
        <text>ATP + protein L-histidine = ADP + protein N-phospho-L-histidine.</text>
        <dbReference type="EC" id="2.7.13.3"/>
    </reaction>
</comment>
<dbReference type="InterPro" id="IPR003594">
    <property type="entry name" value="HATPase_dom"/>
</dbReference>
<evidence type="ECO:0000313" key="8">
    <source>
        <dbReference type="EMBL" id="MDR9895372.1"/>
    </source>
</evidence>
<evidence type="ECO:0000256" key="4">
    <source>
        <dbReference type="ARBA" id="ARBA00022777"/>
    </source>
</evidence>
<dbReference type="PANTHER" id="PTHR43065:SF50">
    <property type="entry name" value="HISTIDINE KINASE"/>
    <property type="match status" value="1"/>
</dbReference>
<dbReference type="EMBL" id="JAALHA020000004">
    <property type="protein sequence ID" value="MDR9895372.1"/>
    <property type="molecule type" value="Genomic_DNA"/>
</dbReference>
<comment type="caution">
    <text evidence="8">The sequence shown here is derived from an EMBL/GenBank/DDBJ whole genome shotgun (WGS) entry which is preliminary data.</text>
</comment>
<dbReference type="SUPFAM" id="SSF55874">
    <property type="entry name" value="ATPase domain of HSP90 chaperone/DNA topoisomerase II/histidine kinase"/>
    <property type="match status" value="1"/>
</dbReference>
<reference evidence="9" key="1">
    <citation type="journal article" date="2021" name="Science">
        <title>Hunting the eagle killer: A cyanobacterial neurotoxin causes vacuolar myelinopathy.</title>
        <authorList>
            <person name="Breinlinger S."/>
            <person name="Phillips T.J."/>
            <person name="Haram B.N."/>
            <person name="Mares J."/>
            <person name="Martinez Yerena J.A."/>
            <person name="Hrouzek P."/>
            <person name="Sobotka R."/>
            <person name="Henderson W.M."/>
            <person name="Schmieder P."/>
            <person name="Williams S.M."/>
            <person name="Lauderdale J.D."/>
            <person name="Wilde H.D."/>
            <person name="Gerrin W."/>
            <person name="Kust A."/>
            <person name="Washington J.W."/>
            <person name="Wagner C."/>
            <person name="Geier B."/>
            <person name="Liebeke M."/>
            <person name="Enke H."/>
            <person name="Niedermeyer T.H.J."/>
            <person name="Wilde S.B."/>
        </authorList>
    </citation>
    <scope>NUCLEOTIDE SEQUENCE [LARGE SCALE GENOMIC DNA]</scope>
    <source>
        <strain evidence="9">Thurmond2011</strain>
    </source>
</reference>